<proteinExistence type="predicted"/>
<comment type="caution">
    <text evidence="1">The sequence shown here is derived from an EMBL/GenBank/DDBJ whole genome shotgun (WGS) entry which is preliminary data.</text>
</comment>
<sequence length="113" mass="13656">MKDYTKFMNWAVVTMIDRSTQDDRKSKIYVSAIFDNPIIAEDVYIKNLPNQDCKRYILPIEDLERFEEFYNHVQDINEEFGDYAIYHINEGFTTDELNKFRQILDLWTDTKIK</sequence>
<gene>
    <name evidence="1" type="ORF">OCV51_10210</name>
</gene>
<evidence type="ECO:0000313" key="2">
    <source>
        <dbReference type="Proteomes" id="UP001652394"/>
    </source>
</evidence>
<dbReference type="EMBL" id="JAOQJX010000015">
    <property type="protein sequence ID" value="MCU6748019.1"/>
    <property type="molecule type" value="Genomic_DNA"/>
</dbReference>
<dbReference type="RefSeq" id="WP_267304126.1">
    <property type="nucleotide sequence ID" value="NZ_JAOQJX010000015.1"/>
</dbReference>
<organism evidence="1 2">
    <name type="scientific">Faecalicatena acetigenes</name>
    <dbReference type="NCBI Taxonomy" id="2981790"/>
    <lineage>
        <taxon>Bacteria</taxon>
        <taxon>Bacillati</taxon>
        <taxon>Bacillota</taxon>
        <taxon>Clostridia</taxon>
        <taxon>Lachnospirales</taxon>
        <taxon>Lachnospiraceae</taxon>
        <taxon>Faecalicatena</taxon>
    </lineage>
</organism>
<accession>A0ABT2TCL0</accession>
<name>A0ABT2TCL0_9FIRM</name>
<reference evidence="1 2" key="1">
    <citation type="journal article" date="2021" name="ISME Commun">
        <title>Automated analysis of genomic sequences facilitates high-throughput and comprehensive description of bacteria.</title>
        <authorList>
            <person name="Hitch T.C.A."/>
        </authorList>
    </citation>
    <scope>NUCLEOTIDE SEQUENCE [LARGE SCALE GENOMIC DNA]</scope>
    <source>
        <strain evidence="1 2">H2_18</strain>
    </source>
</reference>
<protein>
    <submittedName>
        <fullName evidence="1">Uncharacterized protein</fullName>
    </submittedName>
</protein>
<keyword evidence="2" id="KW-1185">Reference proteome</keyword>
<dbReference type="Proteomes" id="UP001652394">
    <property type="component" value="Unassembled WGS sequence"/>
</dbReference>
<evidence type="ECO:0000313" key="1">
    <source>
        <dbReference type="EMBL" id="MCU6748019.1"/>
    </source>
</evidence>